<comment type="caution">
    <text evidence="3">The sequence shown here is derived from an EMBL/GenBank/DDBJ whole genome shotgun (WGS) entry which is preliminary data.</text>
</comment>
<sequence length="156" mass="17524">MHQIHYQVGDTVWHLVKGTKRVKNRVRKFLPSYEGPYMVVGLLDDMVYRIQKSERAKVKVVHHDKLKPFYSRTPLDNSWAFQSAEEWSAVEVPPPAADVSTDDTDIGPLNLWDTQPEMEVTAAGDLQSSHPSQTVCPDCSHPPESSAWPQLDGGQG</sequence>
<feature type="domain" description="Integrase p58-like C-terminal" evidence="2">
    <location>
        <begin position="35"/>
        <end position="68"/>
    </location>
</feature>
<evidence type="ECO:0000313" key="3">
    <source>
        <dbReference type="EMBL" id="GLD71803.1"/>
    </source>
</evidence>
<evidence type="ECO:0000259" key="2">
    <source>
        <dbReference type="Pfam" id="PF22938"/>
    </source>
</evidence>
<dbReference type="Pfam" id="PF22938">
    <property type="entry name" value="Integrase_p58_C"/>
    <property type="match status" value="1"/>
</dbReference>
<gene>
    <name evidence="3" type="ORF">AKAME5_002312700</name>
</gene>
<dbReference type="EMBL" id="BRZM01000747">
    <property type="protein sequence ID" value="GLD71803.1"/>
    <property type="molecule type" value="Genomic_DNA"/>
</dbReference>
<dbReference type="Proteomes" id="UP001279410">
    <property type="component" value="Unassembled WGS sequence"/>
</dbReference>
<keyword evidence="4" id="KW-1185">Reference proteome</keyword>
<protein>
    <recommendedName>
        <fullName evidence="2">Integrase p58-like C-terminal domain-containing protein</fullName>
    </recommendedName>
</protein>
<accession>A0AAD3NF02</accession>
<evidence type="ECO:0000313" key="4">
    <source>
        <dbReference type="Proteomes" id="UP001279410"/>
    </source>
</evidence>
<organism evidence="3 4">
    <name type="scientific">Lates japonicus</name>
    <name type="common">Japanese lates</name>
    <dbReference type="NCBI Taxonomy" id="270547"/>
    <lineage>
        <taxon>Eukaryota</taxon>
        <taxon>Metazoa</taxon>
        <taxon>Chordata</taxon>
        <taxon>Craniata</taxon>
        <taxon>Vertebrata</taxon>
        <taxon>Euteleostomi</taxon>
        <taxon>Actinopterygii</taxon>
        <taxon>Neopterygii</taxon>
        <taxon>Teleostei</taxon>
        <taxon>Neoteleostei</taxon>
        <taxon>Acanthomorphata</taxon>
        <taxon>Carangaria</taxon>
        <taxon>Carangaria incertae sedis</taxon>
        <taxon>Centropomidae</taxon>
        <taxon>Lates</taxon>
    </lineage>
</organism>
<dbReference type="AlphaFoldDB" id="A0AAD3NF02"/>
<dbReference type="InterPro" id="IPR054465">
    <property type="entry name" value="Integrase_p58-like_C"/>
</dbReference>
<feature type="region of interest" description="Disordered" evidence="1">
    <location>
        <begin position="123"/>
        <end position="156"/>
    </location>
</feature>
<evidence type="ECO:0000256" key="1">
    <source>
        <dbReference type="SAM" id="MobiDB-lite"/>
    </source>
</evidence>
<feature type="region of interest" description="Disordered" evidence="1">
    <location>
        <begin position="92"/>
        <end position="111"/>
    </location>
</feature>
<name>A0AAD3NF02_LATJO</name>
<proteinExistence type="predicted"/>
<feature type="compositionally biased region" description="Polar residues" evidence="1">
    <location>
        <begin position="126"/>
        <end position="135"/>
    </location>
</feature>
<reference evidence="3" key="1">
    <citation type="submission" date="2022-08" db="EMBL/GenBank/DDBJ databases">
        <title>Genome sequencing of akame (Lates japonicus).</title>
        <authorList>
            <person name="Hashiguchi Y."/>
            <person name="Takahashi H."/>
        </authorList>
    </citation>
    <scope>NUCLEOTIDE SEQUENCE</scope>
    <source>
        <strain evidence="3">Kochi</strain>
    </source>
</reference>